<dbReference type="AlphaFoldDB" id="A0AAE2CKC8"/>
<evidence type="ECO:0000256" key="5">
    <source>
        <dbReference type="ARBA" id="ARBA00022729"/>
    </source>
</evidence>
<evidence type="ECO:0000256" key="6">
    <source>
        <dbReference type="RuleBase" id="RU367044"/>
    </source>
</evidence>
<dbReference type="InterPro" id="IPR010264">
    <property type="entry name" value="Self-incomp_S1"/>
</dbReference>
<organism evidence="7 8">
    <name type="scientific">Sesamum alatum</name>
    <dbReference type="NCBI Taxonomy" id="300844"/>
    <lineage>
        <taxon>Eukaryota</taxon>
        <taxon>Viridiplantae</taxon>
        <taxon>Streptophyta</taxon>
        <taxon>Embryophyta</taxon>
        <taxon>Tracheophyta</taxon>
        <taxon>Spermatophyta</taxon>
        <taxon>Magnoliopsida</taxon>
        <taxon>eudicotyledons</taxon>
        <taxon>Gunneridae</taxon>
        <taxon>Pentapetalae</taxon>
        <taxon>asterids</taxon>
        <taxon>lamiids</taxon>
        <taxon>Lamiales</taxon>
        <taxon>Pedaliaceae</taxon>
        <taxon>Sesamum</taxon>
    </lineage>
</organism>
<protein>
    <recommendedName>
        <fullName evidence="6">S-protein homolog</fullName>
    </recommendedName>
</protein>
<reference evidence="7" key="2">
    <citation type="journal article" date="2024" name="Plant">
        <title>Genomic evolution and insights into agronomic trait innovations of Sesamum species.</title>
        <authorList>
            <person name="Miao H."/>
            <person name="Wang L."/>
            <person name="Qu L."/>
            <person name="Liu H."/>
            <person name="Sun Y."/>
            <person name="Le M."/>
            <person name="Wang Q."/>
            <person name="Wei S."/>
            <person name="Zheng Y."/>
            <person name="Lin W."/>
            <person name="Duan Y."/>
            <person name="Cao H."/>
            <person name="Xiong S."/>
            <person name="Wang X."/>
            <person name="Wei L."/>
            <person name="Li C."/>
            <person name="Ma Q."/>
            <person name="Ju M."/>
            <person name="Zhao R."/>
            <person name="Li G."/>
            <person name="Mu C."/>
            <person name="Tian Q."/>
            <person name="Mei H."/>
            <person name="Zhang T."/>
            <person name="Gao T."/>
            <person name="Zhang H."/>
        </authorList>
    </citation>
    <scope>NUCLEOTIDE SEQUENCE</scope>
    <source>
        <strain evidence="7">3651</strain>
    </source>
</reference>
<keyword evidence="8" id="KW-1185">Reference proteome</keyword>
<evidence type="ECO:0000256" key="4">
    <source>
        <dbReference type="ARBA" id="ARBA00022525"/>
    </source>
</evidence>
<name>A0AAE2CKC8_9LAMI</name>
<evidence type="ECO:0000313" key="8">
    <source>
        <dbReference type="Proteomes" id="UP001293254"/>
    </source>
</evidence>
<sequence length="140" mass="16506">MAAGIIKYHLSLFILLVLLFNFVQAKEKYRIKILNDINIPINLFVKVHCASKDDELGTHLLYYTQTFTWKFRANMLGTTRFFCHFWWNGKQNAFDVFFNNWSSICDNPAGNLCEWVVRGDGFYFTNVESFLPKDLVKKYP</sequence>
<keyword evidence="4 6" id="KW-0964">Secreted</keyword>
<comment type="caution">
    <text evidence="7">The sequence shown here is derived from an EMBL/GenBank/DDBJ whole genome shotgun (WGS) entry which is preliminary data.</text>
</comment>
<feature type="chain" id="PRO_5041767968" description="S-protein homolog" evidence="6">
    <location>
        <begin position="26"/>
        <end position="140"/>
    </location>
</feature>
<keyword evidence="3 6" id="KW-0713">Self-incompatibility</keyword>
<feature type="signal peptide" evidence="6">
    <location>
        <begin position="1"/>
        <end position="25"/>
    </location>
</feature>
<dbReference type="Proteomes" id="UP001293254">
    <property type="component" value="Unassembled WGS sequence"/>
</dbReference>
<dbReference type="GO" id="GO:0005576">
    <property type="term" value="C:extracellular region"/>
    <property type="evidence" value="ECO:0007669"/>
    <property type="project" value="UniProtKB-SubCell"/>
</dbReference>
<comment type="similarity">
    <text evidence="2 6">Belongs to the plant self-incompatibility (S1) protein family.</text>
</comment>
<reference evidence="7" key="1">
    <citation type="submission" date="2020-06" db="EMBL/GenBank/DDBJ databases">
        <authorList>
            <person name="Li T."/>
            <person name="Hu X."/>
            <person name="Zhang T."/>
            <person name="Song X."/>
            <person name="Zhang H."/>
            <person name="Dai N."/>
            <person name="Sheng W."/>
            <person name="Hou X."/>
            <person name="Wei L."/>
        </authorList>
    </citation>
    <scope>NUCLEOTIDE SEQUENCE</scope>
    <source>
        <strain evidence="7">3651</strain>
        <tissue evidence="7">Leaf</tissue>
    </source>
</reference>
<dbReference type="Pfam" id="PF05938">
    <property type="entry name" value="Self-incomp_S1"/>
    <property type="match status" value="1"/>
</dbReference>
<evidence type="ECO:0000256" key="3">
    <source>
        <dbReference type="ARBA" id="ARBA00022471"/>
    </source>
</evidence>
<evidence type="ECO:0000313" key="7">
    <source>
        <dbReference type="EMBL" id="KAK4425361.1"/>
    </source>
</evidence>
<dbReference type="EMBL" id="JACGWO010000006">
    <property type="protein sequence ID" value="KAK4425361.1"/>
    <property type="molecule type" value="Genomic_DNA"/>
</dbReference>
<dbReference type="GO" id="GO:0060320">
    <property type="term" value="P:rejection of self pollen"/>
    <property type="evidence" value="ECO:0007669"/>
    <property type="project" value="UniProtKB-KW"/>
</dbReference>
<evidence type="ECO:0000256" key="2">
    <source>
        <dbReference type="ARBA" id="ARBA00005581"/>
    </source>
</evidence>
<evidence type="ECO:0000256" key="1">
    <source>
        <dbReference type="ARBA" id="ARBA00004613"/>
    </source>
</evidence>
<dbReference type="PANTHER" id="PTHR31232:SF172">
    <property type="entry name" value="S-PROTEIN HOMOLOG"/>
    <property type="match status" value="1"/>
</dbReference>
<proteinExistence type="inferred from homology"/>
<gene>
    <name evidence="7" type="ORF">Salat_1730100</name>
</gene>
<accession>A0AAE2CKC8</accession>
<comment type="subcellular location">
    <subcellularLocation>
        <location evidence="1 6">Secreted</location>
    </subcellularLocation>
</comment>
<dbReference type="PANTHER" id="PTHR31232">
    <property type="match status" value="1"/>
</dbReference>
<keyword evidence="5 6" id="KW-0732">Signal</keyword>